<dbReference type="GeneID" id="117146984"/>
<protein>
    <submittedName>
        <fullName evidence="3">Uncharacterized protein LOC117146984</fullName>
    </submittedName>
</protein>
<accession>A0A6P8KKD5</accession>
<dbReference type="AlphaFoldDB" id="A0A6P8KKD5"/>
<name>A0A6P8KKD5_DROMA</name>
<evidence type="ECO:0000313" key="2">
    <source>
        <dbReference type="Proteomes" id="UP000515162"/>
    </source>
</evidence>
<proteinExistence type="predicted"/>
<evidence type="ECO:0000256" key="1">
    <source>
        <dbReference type="SAM" id="SignalP"/>
    </source>
</evidence>
<organism evidence="2 3">
    <name type="scientific">Drosophila mauritiana</name>
    <name type="common">Fruit fly</name>
    <dbReference type="NCBI Taxonomy" id="7226"/>
    <lineage>
        <taxon>Eukaryota</taxon>
        <taxon>Metazoa</taxon>
        <taxon>Ecdysozoa</taxon>
        <taxon>Arthropoda</taxon>
        <taxon>Hexapoda</taxon>
        <taxon>Insecta</taxon>
        <taxon>Pterygota</taxon>
        <taxon>Neoptera</taxon>
        <taxon>Endopterygota</taxon>
        <taxon>Diptera</taxon>
        <taxon>Brachycera</taxon>
        <taxon>Muscomorpha</taxon>
        <taxon>Ephydroidea</taxon>
        <taxon>Drosophilidae</taxon>
        <taxon>Drosophila</taxon>
        <taxon>Sophophora</taxon>
    </lineage>
</organism>
<feature type="signal peptide" evidence="1">
    <location>
        <begin position="1"/>
        <end position="23"/>
    </location>
</feature>
<reference evidence="3" key="1">
    <citation type="submission" date="2025-08" db="UniProtKB">
        <authorList>
            <consortium name="RefSeq"/>
        </authorList>
    </citation>
    <scope>IDENTIFICATION</scope>
    <source>
        <strain evidence="3">Mau12</strain>
        <tissue evidence="3">Whole Body</tissue>
    </source>
</reference>
<dbReference type="RefSeq" id="XP_033169543.1">
    <property type="nucleotide sequence ID" value="XM_033313652.1"/>
</dbReference>
<dbReference type="Proteomes" id="UP000515162">
    <property type="component" value="Chromosome X"/>
</dbReference>
<gene>
    <name evidence="3" type="primary">LOC117146984</name>
</gene>
<keyword evidence="2" id="KW-1185">Reference proteome</keyword>
<feature type="chain" id="PRO_5027983747" evidence="1">
    <location>
        <begin position="24"/>
        <end position="71"/>
    </location>
</feature>
<sequence>MEYNIVIFLALTCILFIGQSCLAAPSADDLAKFGEMERSIKELTSSILAMSGATPGFRPGANNVWPEDLHA</sequence>
<evidence type="ECO:0000313" key="3">
    <source>
        <dbReference type="RefSeq" id="XP_033169543.1"/>
    </source>
</evidence>
<keyword evidence="1" id="KW-0732">Signal</keyword>